<dbReference type="EMBL" id="JQCE01000010">
    <property type="protein sequence ID" value="KRO17617.1"/>
    <property type="molecule type" value="Genomic_DNA"/>
</dbReference>
<dbReference type="InterPro" id="IPR009526">
    <property type="entry name" value="DUF1146"/>
</dbReference>
<evidence type="ECO:0008006" key="4">
    <source>
        <dbReference type="Google" id="ProtNLM"/>
    </source>
</evidence>
<evidence type="ECO:0000313" key="2">
    <source>
        <dbReference type="EMBL" id="KRO17617.1"/>
    </source>
</evidence>
<keyword evidence="3" id="KW-1185">Reference proteome</keyword>
<sequence>MMYRDLGFTALLTIASHFFFIATAFRMLRAVRFDQFLRPNHVNESRFLLLFIAIALGFGVSEFFLSLLEAARNLIYLVQ</sequence>
<dbReference type="Proteomes" id="UP000050969">
    <property type="component" value="Unassembled WGS sequence"/>
</dbReference>
<dbReference type="STRING" id="1293598.IV56_GL000097"/>
<dbReference type="AlphaFoldDB" id="A0A0R2MVR4"/>
<keyword evidence="1" id="KW-0812">Transmembrane</keyword>
<feature type="transmembrane region" description="Helical" evidence="1">
    <location>
        <begin position="47"/>
        <end position="68"/>
    </location>
</feature>
<dbReference type="PATRIC" id="fig|1293598.4.peg.98"/>
<dbReference type="NCBIfam" id="TIGR02327">
    <property type="entry name" value="int_mem_ywzB"/>
    <property type="match status" value="1"/>
</dbReference>
<protein>
    <recommendedName>
        <fullName evidence="4">DUF1146 domain-containing protein</fullName>
    </recommendedName>
</protein>
<organism evidence="2 3">
    <name type="scientific">Lacticaseibacillus saniviri JCM 17471 = DSM 24301</name>
    <dbReference type="NCBI Taxonomy" id="1293598"/>
    <lineage>
        <taxon>Bacteria</taxon>
        <taxon>Bacillati</taxon>
        <taxon>Bacillota</taxon>
        <taxon>Bacilli</taxon>
        <taxon>Lactobacillales</taxon>
        <taxon>Lactobacillaceae</taxon>
        <taxon>Lacticaseibacillus</taxon>
    </lineage>
</organism>
<dbReference type="Pfam" id="PF06612">
    <property type="entry name" value="DUF1146"/>
    <property type="match status" value="1"/>
</dbReference>
<feature type="transmembrane region" description="Helical" evidence="1">
    <location>
        <begin position="6"/>
        <end position="26"/>
    </location>
</feature>
<accession>A0A0R2MVR4</accession>
<name>A0A0R2MVR4_9LACO</name>
<evidence type="ECO:0000313" key="3">
    <source>
        <dbReference type="Proteomes" id="UP000050969"/>
    </source>
</evidence>
<reference evidence="2 3" key="1">
    <citation type="journal article" date="2015" name="Genome Announc.">
        <title>Expanding the biotechnology potential of lactobacilli through comparative genomics of 213 strains and associated genera.</title>
        <authorList>
            <person name="Sun Z."/>
            <person name="Harris H.M."/>
            <person name="McCann A."/>
            <person name="Guo C."/>
            <person name="Argimon S."/>
            <person name="Zhang W."/>
            <person name="Yang X."/>
            <person name="Jeffery I.B."/>
            <person name="Cooney J.C."/>
            <person name="Kagawa T.F."/>
            <person name="Liu W."/>
            <person name="Song Y."/>
            <person name="Salvetti E."/>
            <person name="Wrobel A."/>
            <person name="Rasinkangas P."/>
            <person name="Parkhill J."/>
            <person name="Rea M.C."/>
            <person name="O'Sullivan O."/>
            <person name="Ritari J."/>
            <person name="Douillard F.P."/>
            <person name="Paul Ross R."/>
            <person name="Yang R."/>
            <person name="Briner A.E."/>
            <person name="Felis G.E."/>
            <person name="de Vos W.M."/>
            <person name="Barrangou R."/>
            <person name="Klaenhammer T.R."/>
            <person name="Caufield P.W."/>
            <person name="Cui Y."/>
            <person name="Zhang H."/>
            <person name="O'Toole P.W."/>
        </authorList>
    </citation>
    <scope>NUCLEOTIDE SEQUENCE [LARGE SCALE GENOMIC DNA]</scope>
    <source>
        <strain evidence="2 3">DSM 24301</strain>
    </source>
</reference>
<keyword evidence="1" id="KW-0472">Membrane</keyword>
<proteinExistence type="predicted"/>
<keyword evidence="1" id="KW-1133">Transmembrane helix</keyword>
<comment type="caution">
    <text evidence="2">The sequence shown here is derived from an EMBL/GenBank/DDBJ whole genome shotgun (WGS) entry which is preliminary data.</text>
</comment>
<evidence type="ECO:0000256" key="1">
    <source>
        <dbReference type="SAM" id="Phobius"/>
    </source>
</evidence>
<gene>
    <name evidence="2" type="ORF">IV56_GL000097</name>
</gene>